<feature type="transmembrane region" description="Helical" evidence="2">
    <location>
        <begin position="70"/>
        <end position="88"/>
    </location>
</feature>
<comment type="caution">
    <text evidence="3">The sequence shown here is derived from an EMBL/GenBank/DDBJ whole genome shotgun (WGS) entry which is preliminary data.</text>
</comment>
<organism evidence="3 4">
    <name type="scientific">Streptomyces hiroshimensis</name>
    <dbReference type="NCBI Taxonomy" id="66424"/>
    <lineage>
        <taxon>Bacteria</taxon>
        <taxon>Bacillati</taxon>
        <taxon>Actinomycetota</taxon>
        <taxon>Actinomycetes</taxon>
        <taxon>Kitasatosporales</taxon>
        <taxon>Streptomycetaceae</taxon>
        <taxon>Streptomyces</taxon>
    </lineage>
</organism>
<protein>
    <submittedName>
        <fullName evidence="3">Uncharacterized protein</fullName>
    </submittedName>
</protein>
<keyword evidence="2" id="KW-0812">Transmembrane</keyword>
<evidence type="ECO:0000256" key="1">
    <source>
        <dbReference type="SAM" id="MobiDB-lite"/>
    </source>
</evidence>
<evidence type="ECO:0000313" key="4">
    <source>
        <dbReference type="Proteomes" id="UP000659223"/>
    </source>
</evidence>
<sequence>MTGIGGGFGSRVANPPYGAPVPRRTGPFFPLIRSWAVGFLVLYGAGYLLDLTGFGALLTDGRLSSLAWRLMLVWAPNLLCNTLAGWVAARIFPETHRDSFPLTLLAALGAPVLTGAELLFSGWDFWGAEAVGVIAGTAIVGGVIAAVAVFLSGARGGDVHYNWGDSGVTAVEYIGMLVVVAAVMVALAATTLGKSVADEIKAKICQAVGGSCSTGAPDISVAKQPNEAAFEPGLCNTLNVTDTAGHEVKLGWFKIGNEYAFQKQDFMKTVKGFDGKPQTVPRFRITFSEAGKVGAGWKPKFGMEAGKFDEQPARMELEGGIKVTSGDTFEFGSAKERDDFMKKLNEYAATKSSATGGRAHESPRVSSDAVKRFYKARREINEVVDGKKISYGTVAAEGSVNGSFEFSPDEAKKFTGKLGGKLKVSPSVTVTHDSINNLEGRTYSYELEKANSAEASGVGLGMKGEISKKRAATITVNREPGGKLKSVVITHTIQSKGSSKASGEAGGSVKEDPATNDKSKGKVSGSRSDEATQTRVVTNMLKFDDSTDPVLQSIVNKDRNIADDWLKGNRGGKTKPIESIFSDEAPTSEPKDGDDFEKLMYAKGISSKADYAGVTDAAEFGFDVNLGIGDFGYKASFSKEVQRIGDAEFLGGPRPDGTRGYVPFALCSK</sequence>
<feature type="transmembrane region" description="Helical" evidence="2">
    <location>
        <begin position="173"/>
        <end position="193"/>
    </location>
</feature>
<feature type="transmembrane region" description="Helical" evidence="2">
    <location>
        <begin position="35"/>
        <end position="58"/>
    </location>
</feature>
<accession>A0ABQ2YQF1</accession>
<dbReference type="Proteomes" id="UP000659223">
    <property type="component" value="Unassembled WGS sequence"/>
</dbReference>
<keyword evidence="2" id="KW-1133">Transmembrane helix</keyword>
<proteinExistence type="predicted"/>
<feature type="transmembrane region" description="Helical" evidence="2">
    <location>
        <begin position="132"/>
        <end position="153"/>
    </location>
</feature>
<feature type="region of interest" description="Disordered" evidence="1">
    <location>
        <begin position="493"/>
        <end position="533"/>
    </location>
</feature>
<feature type="compositionally biased region" description="Basic and acidic residues" evidence="1">
    <location>
        <begin position="509"/>
        <end position="520"/>
    </location>
</feature>
<dbReference type="RefSeq" id="WP_190022989.1">
    <property type="nucleotide sequence ID" value="NZ_BMUT01000008.1"/>
</dbReference>
<evidence type="ECO:0000256" key="2">
    <source>
        <dbReference type="SAM" id="Phobius"/>
    </source>
</evidence>
<keyword evidence="2" id="KW-0472">Membrane</keyword>
<dbReference type="EMBL" id="BMUT01000008">
    <property type="protein sequence ID" value="GGX89534.1"/>
    <property type="molecule type" value="Genomic_DNA"/>
</dbReference>
<reference evidence="4" key="1">
    <citation type="journal article" date="2019" name="Int. J. Syst. Evol. Microbiol.">
        <title>The Global Catalogue of Microorganisms (GCM) 10K type strain sequencing project: providing services to taxonomists for standard genome sequencing and annotation.</title>
        <authorList>
            <consortium name="The Broad Institute Genomics Platform"/>
            <consortium name="The Broad Institute Genome Sequencing Center for Infectious Disease"/>
            <person name="Wu L."/>
            <person name="Ma J."/>
        </authorList>
    </citation>
    <scope>NUCLEOTIDE SEQUENCE [LARGE SCALE GENOMIC DNA]</scope>
    <source>
        <strain evidence="4">JCM 4586</strain>
    </source>
</reference>
<keyword evidence="4" id="KW-1185">Reference proteome</keyword>
<gene>
    <name evidence="3" type="ORF">GCM10010324_38940</name>
</gene>
<name>A0ABQ2YQF1_9ACTN</name>
<evidence type="ECO:0000313" key="3">
    <source>
        <dbReference type="EMBL" id="GGX89534.1"/>
    </source>
</evidence>